<dbReference type="Pfam" id="PF01846">
    <property type="entry name" value="FF"/>
    <property type="match status" value="2"/>
</dbReference>
<dbReference type="PROSITE" id="PS01159">
    <property type="entry name" value="WW_DOMAIN_1"/>
    <property type="match status" value="2"/>
</dbReference>
<dbReference type="SUPFAM" id="SSF51045">
    <property type="entry name" value="WW domain"/>
    <property type="match status" value="2"/>
</dbReference>
<evidence type="ECO:0000259" key="3">
    <source>
        <dbReference type="PROSITE" id="PS50020"/>
    </source>
</evidence>
<organism evidence="4">
    <name type="scientific">Sporisorium scitamineum</name>
    <dbReference type="NCBI Taxonomy" id="49012"/>
    <lineage>
        <taxon>Eukaryota</taxon>
        <taxon>Fungi</taxon>
        <taxon>Dikarya</taxon>
        <taxon>Basidiomycota</taxon>
        <taxon>Ustilaginomycotina</taxon>
        <taxon>Ustilaginomycetes</taxon>
        <taxon>Ustilaginales</taxon>
        <taxon>Ustilaginaceae</taxon>
        <taxon>Sporisorium</taxon>
    </lineage>
</organism>
<protein>
    <recommendedName>
        <fullName evidence="3">WW domain-containing protein</fullName>
    </recommendedName>
</protein>
<feature type="region of interest" description="Disordered" evidence="2">
    <location>
        <begin position="481"/>
        <end position="529"/>
    </location>
</feature>
<dbReference type="Gene3D" id="1.10.10.440">
    <property type="entry name" value="FF domain"/>
    <property type="match status" value="5"/>
</dbReference>
<dbReference type="PANTHER" id="PTHR15377:SF3">
    <property type="entry name" value="WW DOMAIN-CONTAINING PROTEIN"/>
    <property type="match status" value="1"/>
</dbReference>
<gene>
    <name evidence="4" type="ORF">SPSC_00354</name>
</gene>
<dbReference type="GO" id="GO:0070063">
    <property type="term" value="F:RNA polymerase binding"/>
    <property type="evidence" value="ECO:0007669"/>
    <property type="project" value="InterPro"/>
</dbReference>
<feature type="compositionally biased region" description="Basic and acidic residues" evidence="2">
    <location>
        <begin position="105"/>
        <end position="139"/>
    </location>
</feature>
<feature type="compositionally biased region" description="Polar residues" evidence="2">
    <location>
        <begin position="270"/>
        <end position="280"/>
    </location>
</feature>
<dbReference type="Gene3D" id="2.20.70.10">
    <property type="match status" value="2"/>
</dbReference>
<feature type="region of interest" description="Disordered" evidence="2">
    <location>
        <begin position="693"/>
        <end position="713"/>
    </location>
</feature>
<dbReference type="InterPro" id="IPR036020">
    <property type="entry name" value="WW_dom_sf"/>
</dbReference>
<feature type="compositionally biased region" description="Low complexity" evidence="2">
    <location>
        <begin position="327"/>
        <end position="350"/>
    </location>
</feature>
<accession>A0A140KM97</accession>
<dbReference type="GO" id="GO:0005634">
    <property type="term" value="C:nucleus"/>
    <property type="evidence" value="ECO:0007669"/>
    <property type="project" value="TreeGrafter"/>
</dbReference>
<dbReference type="InterPro" id="IPR036517">
    <property type="entry name" value="FF_domain_sf"/>
</dbReference>
<feature type="compositionally biased region" description="Polar residues" evidence="2">
    <location>
        <begin position="239"/>
        <end position="251"/>
    </location>
</feature>
<dbReference type="InterPro" id="IPR045148">
    <property type="entry name" value="TCRG1-like"/>
</dbReference>
<keyword evidence="1" id="KW-0677">Repeat</keyword>
<name>A0A140KM97_9BASI</name>
<evidence type="ECO:0000313" key="4">
    <source>
        <dbReference type="EMBL" id="CDR87228.1"/>
    </source>
</evidence>
<dbReference type="PANTHER" id="PTHR15377">
    <property type="entry name" value="TRANSCRIPTION ELONGATION REGULATOR 1"/>
    <property type="match status" value="1"/>
</dbReference>
<dbReference type="SMART" id="SM00441">
    <property type="entry name" value="FF"/>
    <property type="match status" value="3"/>
</dbReference>
<feature type="region of interest" description="Disordered" evidence="2">
    <location>
        <begin position="101"/>
        <end position="284"/>
    </location>
</feature>
<dbReference type="AlphaFoldDB" id="A0A140KM97"/>
<evidence type="ECO:0000256" key="2">
    <source>
        <dbReference type="SAM" id="MobiDB-lite"/>
    </source>
</evidence>
<dbReference type="Pfam" id="PF00397">
    <property type="entry name" value="WW"/>
    <property type="match status" value="1"/>
</dbReference>
<feature type="region of interest" description="Disordered" evidence="2">
    <location>
        <begin position="325"/>
        <end position="350"/>
    </location>
</feature>
<sequence length="767" mass="87133">MGDNTLSIGQSSLLPPGWTSHISPAGRTYYHNASSGVSTYDLPKPKQPKREKPVSKTLISNTSGWLKVTTNKGNVFYFHPESKTSQWLPPPQVAAALKQIEEDEARERERRRKEEDQRLREERERLRKERMERKRKLEEGVSITEFDASKRARADDDDDEEDEEEYESEAAEDEEPSTSRDNGNGATGEAPDPEGVQKNTADVADPNDDDDDDQEWQRQMAEQMAAEAEAEATAHMTQPTEGQASDEGTSTQPPPPEATLEDQKRAFTDLLTSLNGTPQEINPMAPWDLEQSKFSHHPSFLALPTREREDTFNEWCKLRIREKRAAKAAASTTTKPSTSNPSRTDPFSSTSHSALLSLLRTEVRSTRTKYADFKSTFSRDPRFTSYGRSDSDREKLFKQHLVELGEEKRAAAQRAEADFLQLLSDRLPGNYRGKVVAASGSKEGLMEVWMEAKRGLVEDRRYDAVGSSTRRSELFGVWARGERRGPAGDSSSARSNSAAVGPDTAEARAKEKEAARAKALREREEKVRLERQRIQRINRSAFSAATREESLLSFRQLLLDAIHTPHTSYTSAVTQLSRDPRFDSPALTDTDKQQLFHEHQSRLSNQQDSRIGSVFARYARSLDTHRDDVLARTLQDDQLSHPPLSVFAEDRKKLEEAYDRWDAVRKSEAEKAFKEMLGESAFVEFWGRLKKQASSAPEQRTQKQEEDEEGEGTTLVEMAKKVDLDEIESVLRNDARFRAWRHDSEQRRRWIRQHLQSLAAPANSVHR</sequence>
<feature type="domain" description="WW" evidence="3">
    <location>
        <begin position="59"/>
        <end position="92"/>
    </location>
</feature>
<feature type="compositionally biased region" description="Acidic residues" evidence="2">
    <location>
        <begin position="205"/>
        <end position="214"/>
    </location>
</feature>
<feature type="compositionally biased region" description="Low complexity" evidence="2">
    <location>
        <begin position="217"/>
        <end position="238"/>
    </location>
</feature>
<dbReference type="CDD" id="cd00201">
    <property type="entry name" value="WW"/>
    <property type="match status" value="2"/>
</dbReference>
<dbReference type="GO" id="GO:0003712">
    <property type="term" value="F:transcription coregulator activity"/>
    <property type="evidence" value="ECO:0007669"/>
    <property type="project" value="TreeGrafter"/>
</dbReference>
<evidence type="ECO:0000256" key="1">
    <source>
        <dbReference type="ARBA" id="ARBA00022737"/>
    </source>
</evidence>
<reference evidence="4" key="1">
    <citation type="submission" date="2014-06" db="EMBL/GenBank/DDBJ databases">
        <authorList>
            <person name="Ju J."/>
            <person name="Zhang J."/>
        </authorList>
    </citation>
    <scope>NUCLEOTIDE SEQUENCE</scope>
    <source>
        <strain evidence="4">SscI8</strain>
    </source>
</reference>
<dbReference type="EMBL" id="LK056653">
    <property type="protein sequence ID" value="CDR87228.1"/>
    <property type="molecule type" value="Genomic_DNA"/>
</dbReference>
<dbReference type="InterPro" id="IPR002713">
    <property type="entry name" value="FF_domain"/>
</dbReference>
<proteinExistence type="predicted"/>
<dbReference type="InterPro" id="IPR001202">
    <property type="entry name" value="WW_dom"/>
</dbReference>
<dbReference type="PROSITE" id="PS50020">
    <property type="entry name" value="WW_DOMAIN_2"/>
    <property type="match status" value="2"/>
</dbReference>
<feature type="compositionally biased region" description="Polar residues" evidence="2">
    <location>
        <begin position="489"/>
        <end position="498"/>
    </location>
</feature>
<feature type="compositionally biased region" description="Basic and acidic residues" evidence="2">
    <location>
        <begin position="505"/>
        <end position="529"/>
    </location>
</feature>
<feature type="domain" description="WW" evidence="3">
    <location>
        <begin position="12"/>
        <end position="45"/>
    </location>
</feature>
<dbReference type="SUPFAM" id="SSF81698">
    <property type="entry name" value="FF domain"/>
    <property type="match status" value="3"/>
</dbReference>
<dbReference type="SMART" id="SM00456">
    <property type="entry name" value="WW"/>
    <property type="match status" value="2"/>
</dbReference>
<feature type="compositionally biased region" description="Acidic residues" evidence="2">
    <location>
        <begin position="155"/>
        <end position="176"/>
    </location>
</feature>
<feature type="region of interest" description="Disordered" evidence="2">
    <location>
        <begin position="38"/>
        <end position="57"/>
    </location>
</feature>
<dbReference type="OrthoDB" id="410044at2759"/>